<accession>A0A7W0C9X4</accession>
<dbReference type="InterPro" id="IPR052716">
    <property type="entry name" value="MOSC_domain"/>
</dbReference>
<dbReference type="Pfam" id="PF03473">
    <property type="entry name" value="MOSC"/>
    <property type="match status" value="1"/>
</dbReference>
<dbReference type="Proteomes" id="UP000525298">
    <property type="component" value="Unassembled WGS sequence"/>
</dbReference>
<evidence type="ECO:0000259" key="1">
    <source>
        <dbReference type="PROSITE" id="PS51340"/>
    </source>
</evidence>
<dbReference type="InterPro" id="IPR011037">
    <property type="entry name" value="Pyrv_Knase-like_insert_dom_sf"/>
</dbReference>
<dbReference type="PROSITE" id="PS51340">
    <property type="entry name" value="MOSC"/>
    <property type="match status" value="1"/>
</dbReference>
<keyword evidence="3" id="KW-1185">Reference proteome</keyword>
<gene>
    <name evidence="2" type="ORF">HNR65_002192</name>
</gene>
<evidence type="ECO:0000313" key="3">
    <source>
        <dbReference type="Proteomes" id="UP000525298"/>
    </source>
</evidence>
<proteinExistence type="predicted"/>
<dbReference type="GO" id="GO:0030151">
    <property type="term" value="F:molybdenum ion binding"/>
    <property type="evidence" value="ECO:0007669"/>
    <property type="project" value="InterPro"/>
</dbReference>
<protein>
    <submittedName>
        <fullName evidence="2">MOSC domain-containing protein YiiM</fullName>
    </submittedName>
</protein>
<dbReference type="EMBL" id="JACDUS010000005">
    <property type="protein sequence ID" value="MBA2881861.1"/>
    <property type="molecule type" value="Genomic_DNA"/>
</dbReference>
<feature type="domain" description="MOSC" evidence="1">
    <location>
        <begin position="1"/>
        <end position="100"/>
    </location>
</feature>
<dbReference type="InterPro" id="IPR005302">
    <property type="entry name" value="MoCF_Sase_C"/>
</dbReference>
<dbReference type="Gene3D" id="2.40.33.20">
    <property type="entry name" value="PK beta-barrel domain-like"/>
    <property type="match status" value="1"/>
</dbReference>
<organism evidence="2 3">
    <name type="scientific">Desulfosalsimonas propionicica</name>
    <dbReference type="NCBI Taxonomy" id="332175"/>
    <lineage>
        <taxon>Bacteria</taxon>
        <taxon>Pseudomonadati</taxon>
        <taxon>Thermodesulfobacteriota</taxon>
        <taxon>Desulfobacteria</taxon>
        <taxon>Desulfobacterales</taxon>
        <taxon>Desulfosalsimonadaceae</taxon>
        <taxon>Desulfosalsimonas</taxon>
    </lineage>
</organism>
<dbReference type="GO" id="GO:0003824">
    <property type="term" value="F:catalytic activity"/>
    <property type="evidence" value="ECO:0007669"/>
    <property type="project" value="InterPro"/>
</dbReference>
<dbReference type="PANTHER" id="PTHR36930:SF1">
    <property type="entry name" value="MOSC DOMAIN-CONTAINING PROTEIN"/>
    <property type="match status" value="1"/>
</dbReference>
<evidence type="ECO:0000313" key="2">
    <source>
        <dbReference type="EMBL" id="MBA2881861.1"/>
    </source>
</evidence>
<dbReference type="AlphaFoldDB" id="A0A7W0C9X4"/>
<dbReference type="SUPFAM" id="SSF50800">
    <property type="entry name" value="PK beta-barrel domain-like"/>
    <property type="match status" value="1"/>
</dbReference>
<name>A0A7W0C9X4_9BACT</name>
<dbReference type="GO" id="GO:0030170">
    <property type="term" value="F:pyridoxal phosphate binding"/>
    <property type="evidence" value="ECO:0007669"/>
    <property type="project" value="InterPro"/>
</dbReference>
<comment type="caution">
    <text evidence="2">The sequence shown here is derived from an EMBL/GenBank/DDBJ whole genome shotgun (WGS) entry which is preliminary data.</text>
</comment>
<sequence>MSFLASEEIENARQQGLDVSFGDFSENIPTTCIDWKSLPFGTRMAIGASALVEITQIGKTCHNKCAIYYKAGDCIMPREGVFARVCRGGRISCGDPVVVYK</sequence>
<dbReference type="RefSeq" id="WP_232364746.1">
    <property type="nucleotide sequence ID" value="NZ_JACDUS010000005.1"/>
</dbReference>
<reference evidence="2 3" key="1">
    <citation type="submission" date="2020-07" db="EMBL/GenBank/DDBJ databases">
        <title>Genomic Encyclopedia of Type Strains, Phase IV (KMG-IV): sequencing the most valuable type-strain genomes for metagenomic binning, comparative biology and taxonomic classification.</title>
        <authorList>
            <person name="Goeker M."/>
        </authorList>
    </citation>
    <scope>NUCLEOTIDE SEQUENCE [LARGE SCALE GENOMIC DNA]</scope>
    <source>
        <strain evidence="2 3">DSM 17721</strain>
    </source>
</reference>
<dbReference type="PANTHER" id="PTHR36930">
    <property type="entry name" value="METAL-SULFUR CLUSTER BIOSYNTHESIS PROTEINS YUAD-RELATED"/>
    <property type="match status" value="1"/>
</dbReference>